<dbReference type="InterPro" id="IPR050214">
    <property type="entry name" value="Cys_Synth/Cystath_Beta-Synth"/>
</dbReference>
<feature type="domain" description="Tryptophan synthase beta chain-like PALP" evidence="1">
    <location>
        <begin position="125"/>
        <end position="442"/>
    </location>
</feature>
<dbReference type="EMBL" id="JARK01001536">
    <property type="protein sequence ID" value="EYB91923.1"/>
    <property type="molecule type" value="Genomic_DNA"/>
</dbReference>
<gene>
    <name evidence="2" type="primary">Acey_s0200.g1691</name>
    <name evidence="2" type="ORF">Y032_0200g1691</name>
</gene>
<evidence type="ECO:0000313" key="2">
    <source>
        <dbReference type="EMBL" id="EYB91923.1"/>
    </source>
</evidence>
<dbReference type="STRING" id="53326.A0A016SMI1"/>
<reference evidence="3" key="1">
    <citation type="journal article" date="2015" name="Nat. Genet.">
        <title>The genome and transcriptome of the zoonotic hookworm Ancylostoma ceylanicum identify infection-specific gene families.</title>
        <authorList>
            <person name="Schwarz E.M."/>
            <person name="Hu Y."/>
            <person name="Antoshechkin I."/>
            <person name="Miller M.M."/>
            <person name="Sternberg P.W."/>
            <person name="Aroian R.V."/>
        </authorList>
    </citation>
    <scope>NUCLEOTIDE SEQUENCE</scope>
    <source>
        <strain evidence="3">HY135</strain>
    </source>
</reference>
<dbReference type="SUPFAM" id="SSF53686">
    <property type="entry name" value="Tryptophan synthase beta subunit-like PLP-dependent enzymes"/>
    <property type="match status" value="1"/>
</dbReference>
<protein>
    <recommendedName>
        <fullName evidence="1">Tryptophan synthase beta chain-like PALP domain-containing protein</fullName>
    </recommendedName>
</protein>
<comment type="caution">
    <text evidence="2">The sequence shown here is derived from an EMBL/GenBank/DDBJ whole genome shotgun (WGS) entry which is preliminary data.</text>
</comment>
<dbReference type="OrthoDB" id="10259545at2759"/>
<dbReference type="AlphaFoldDB" id="A0A016SMI1"/>
<organism evidence="2 3">
    <name type="scientific">Ancylostoma ceylanicum</name>
    <dbReference type="NCBI Taxonomy" id="53326"/>
    <lineage>
        <taxon>Eukaryota</taxon>
        <taxon>Metazoa</taxon>
        <taxon>Ecdysozoa</taxon>
        <taxon>Nematoda</taxon>
        <taxon>Chromadorea</taxon>
        <taxon>Rhabditida</taxon>
        <taxon>Rhabditina</taxon>
        <taxon>Rhabditomorpha</taxon>
        <taxon>Strongyloidea</taxon>
        <taxon>Ancylostomatidae</taxon>
        <taxon>Ancylostomatinae</taxon>
        <taxon>Ancylostoma</taxon>
    </lineage>
</organism>
<dbReference type="PANTHER" id="PTHR10314">
    <property type="entry name" value="CYSTATHIONINE BETA-SYNTHASE"/>
    <property type="match status" value="1"/>
</dbReference>
<dbReference type="Pfam" id="PF00291">
    <property type="entry name" value="PALP"/>
    <property type="match status" value="1"/>
</dbReference>
<accession>A0A016SMI1</accession>
<evidence type="ECO:0000259" key="1">
    <source>
        <dbReference type="Pfam" id="PF00291"/>
    </source>
</evidence>
<dbReference type="Gene3D" id="3.40.50.1100">
    <property type="match status" value="2"/>
</dbReference>
<dbReference type="Proteomes" id="UP000024635">
    <property type="component" value="Unassembled WGS sequence"/>
</dbReference>
<name>A0A016SMI1_9BILA</name>
<dbReference type="FunFam" id="3.40.50.1100:FF:000079">
    <property type="entry name" value="Putative pyridoxal-phosphate dependent protein F13B12.4"/>
    <property type="match status" value="1"/>
</dbReference>
<dbReference type="InterPro" id="IPR001926">
    <property type="entry name" value="TrpB-like_PALP"/>
</dbReference>
<dbReference type="InterPro" id="IPR036052">
    <property type="entry name" value="TrpB-like_PALP_sf"/>
</dbReference>
<proteinExistence type="predicted"/>
<keyword evidence="3" id="KW-1185">Reference proteome</keyword>
<dbReference type="GO" id="GO:0019344">
    <property type="term" value="P:cysteine biosynthetic process"/>
    <property type="evidence" value="ECO:0007669"/>
    <property type="project" value="UniProtKB-ARBA"/>
</dbReference>
<sequence>MNTSSSEWPLASSAELLDGLSFGSPTWLPVPKSYEEFIGRQLPKESTHVYMSQHPPATQHKTYVKNILKRMLLPTLLVVGIAIVHSSSITRITQHKIPIEKHFTEDEEKWRSQAVEKLWKERKNMGYTPLIKFQPKGFPNVDIFFKNETATKTQTLKHRFSWALLLWAIIEGKVNSKSTVYDSTSGNTGASEAYMCTLVGLPFIAVVAKELEQEKINQITGNGGKIMKVDVSLRNFHAKDQAEKNNGFFINQFGNAEYAEEFHESGNDEHESTNVYHEILNQLKKDKNQEKKIPDYFVHSAGTGGTISSVGRYTKRYNLPTRILLSDSEYSLFHDYVISNKFTNESGTKIWKAPGVAGIGYGYNVKPVIYGETTSLTRSVVDESMKMPDIASAAAMHVLRERGIGGGASTGLNFLVSLHKAHQLKDSKDIKGRLTIVTIICDPGEFYESTYFNPKWIDKMFADKGGMEGLECWKKAINSAIDTGSDFLEEGLAKCPDGVRLRRSLYGLNA</sequence>
<evidence type="ECO:0000313" key="3">
    <source>
        <dbReference type="Proteomes" id="UP000024635"/>
    </source>
</evidence>